<dbReference type="Proteomes" id="UP001141552">
    <property type="component" value="Unassembled WGS sequence"/>
</dbReference>
<dbReference type="AlphaFoldDB" id="A0A9Q0J2E4"/>
<dbReference type="InterPro" id="IPR056511">
    <property type="entry name" value="IDM1_C"/>
</dbReference>
<dbReference type="InterPro" id="IPR016181">
    <property type="entry name" value="Acyl_CoA_acyltransferase"/>
</dbReference>
<dbReference type="Pfam" id="PF16135">
    <property type="entry name" value="TDBD"/>
    <property type="match status" value="1"/>
</dbReference>
<dbReference type="Pfam" id="PF23209">
    <property type="entry name" value="IDM1_C"/>
    <property type="match status" value="1"/>
</dbReference>
<evidence type="ECO:0000259" key="9">
    <source>
        <dbReference type="PROSITE" id="PS51186"/>
    </source>
</evidence>
<dbReference type="CDD" id="cd15532">
    <property type="entry name" value="PHD2_CHD_II"/>
    <property type="match status" value="1"/>
</dbReference>
<evidence type="ECO:0000256" key="3">
    <source>
        <dbReference type="ARBA" id="ARBA00022771"/>
    </source>
</evidence>
<evidence type="ECO:0000313" key="10">
    <source>
        <dbReference type="EMBL" id="KAJ4825512.1"/>
    </source>
</evidence>
<dbReference type="InterPro" id="IPR019787">
    <property type="entry name" value="Znf_PHD-finger"/>
</dbReference>
<keyword evidence="11" id="KW-1185">Reference proteome</keyword>
<dbReference type="Pfam" id="PF22970">
    <property type="entry name" value="DUF7028"/>
    <property type="match status" value="2"/>
</dbReference>
<evidence type="ECO:0000256" key="7">
    <source>
        <dbReference type="SAM" id="MobiDB-lite"/>
    </source>
</evidence>
<evidence type="ECO:0008006" key="12">
    <source>
        <dbReference type="Google" id="ProtNLM"/>
    </source>
</evidence>
<comment type="subcellular location">
    <subcellularLocation>
        <location evidence="1">Nucleus</location>
    </subcellularLocation>
</comment>
<evidence type="ECO:0000256" key="1">
    <source>
        <dbReference type="ARBA" id="ARBA00004123"/>
    </source>
</evidence>
<dbReference type="SUPFAM" id="SSF55729">
    <property type="entry name" value="Acyl-CoA N-acyltransferases (Nat)"/>
    <property type="match status" value="1"/>
</dbReference>
<keyword evidence="3 6" id="KW-0863">Zinc-finger</keyword>
<dbReference type="GO" id="GO:0008270">
    <property type="term" value="F:zinc ion binding"/>
    <property type="evidence" value="ECO:0007669"/>
    <property type="project" value="UniProtKB-KW"/>
</dbReference>
<dbReference type="InterPro" id="IPR013083">
    <property type="entry name" value="Znf_RING/FYVE/PHD"/>
</dbReference>
<evidence type="ECO:0000313" key="11">
    <source>
        <dbReference type="Proteomes" id="UP001141552"/>
    </source>
</evidence>
<dbReference type="PROSITE" id="PS51186">
    <property type="entry name" value="GNAT"/>
    <property type="match status" value="1"/>
</dbReference>
<dbReference type="InterPro" id="IPR054292">
    <property type="entry name" value="DUF7028"/>
</dbReference>
<dbReference type="Gene3D" id="3.30.40.10">
    <property type="entry name" value="Zinc/RING finger domain, C3HC4 (zinc finger)"/>
    <property type="match status" value="2"/>
</dbReference>
<keyword evidence="2" id="KW-0479">Metal-binding</keyword>
<evidence type="ECO:0000256" key="4">
    <source>
        <dbReference type="ARBA" id="ARBA00022833"/>
    </source>
</evidence>
<accession>A0A9Q0J2E4</accession>
<dbReference type="PROSITE" id="PS50016">
    <property type="entry name" value="ZF_PHD_2"/>
    <property type="match status" value="1"/>
</dbReference>
<dbReference type="CDD" id="cd04301">
    <property type="entry name" value="NAT_SF"/>
    <property type="match status" value="1"/>
</dbReference>
<dbReference type="InterPro" id="IPR001965">
    <property type="entry name" value="Znf_PHD"/>
</dbReference>
<keyword evidence="5" id="KW-0539">Nucleus</keyword>
<dbReference type="SMART" id="SM00743">
    <property type="entry name" value="Agenet"/>
    <property type="match status" value="2"/>
</dbReference>
<feature type="region of interest" description="Disordered" evidence="7">
    <location>
        <begin position="690"/>
        <end position="719"/>
    </location>
</feature>
<dbReference type="PANTHER" id="PTHR46309">
    <property type="entry name" value="PHD FINGER PROTEIN 12"/>
    <property type="match status" value="1"/>
</dbReference>
<proteinExistence type="predicted"/>
<protein>
    <recommendedName>
        <fullName evidence="12">PHD-type domain-containing protein</fullName>
    </recommendedName>
</protein>
<dbReference type="InterPro" id="IPR011011">
    <property type="entry name" value="Znf_FYVE_PHD"/>
</dbReference>
<dbReference type="SUPFAM" id="SSF57903">
    <property type="entry name" value="FYVE/PHD zinc finger"/>
    <property type="match status" value="1"/>
</dbReference>
<feature type="domain" description="PHD-type" evidence="8">
    <location>
        <begin position="889"/>
        <end position="934"/>
    </location>
</feature>
<dbReference type="InterPro" id="IPR000182">
    <property type="entry name" value="GNAT_dom"/>
</dbReference>
<feature type="compositionally biased region" description="Basic and acidic residues" evidence="7">
    <location>
        <begin position="1"/>
        <end position="14"/>
    </location>
</feature>
<name>A0A9Q0J2E4_9ROSI</name>
<feature type="region of interest" description="Disordered" evidence="7">
    <location>
        <begin position="1"/>
        <end position="48"/>
    </location>
</feature>
<dbReference type="Pfam" id="PF05641">
    <property type="entry name" value="Agenet"/>
    <property type="match status" value="1"/>
</dbReference>
<comment type="caution">
    <text evidence="10">The sequence shown here is derived from an EMBL/GenBank/DDBJ whole genome shotgun (WGS) entry which is preliminary data.</text>
</comment>
<dbReference type="GO" id="GO:0006357">
    <property type="term" value="P:regulation of transcription by RNA polymerase II"/>
    <property type="evidence" value="ECO:0007669"/>
    <property type="project" value="TreeGrafter"/>
</dbReference>
<reference evidence="10" key="1">
    <citation type="submission" date="2022-02" db="EMBL/GenBank/DDBJ databases">
        <authorList>
            <person name="Henning P.M."/>
            <person name="McCubbin A.G."/>
            <person name="Shore J.S."/>
        </authorList>
    </citation>
    <scope>NUCLEOTIDE SEQUENCE</scope>
    <source>
        <strain evidence="10">F60SS</strain>
        <tissue evidence="10">Leaves</tissue>
    </source>
</reference>
<dbReference type="CDD" id="cd20405">
    <property type="entry name" value="Tudor_Agenet_AtDUF_rpt1_3"/>
    <property type="match status" value="1"/>
</dbReference>
<dbReference type="GO" id="GO:0003714">
    <property type="term" value="F:transcription corepressor activity"/>
    <property type="evidence" value="ECO:0007669"/>
    <property type="project" value="InterPro"/>
</dbReference>
<evidence type="ECO:0000256" key="2">
    <source>
        <dbReference type="ARBA" id="ARBA00022723"/>
    </source>
</evidence>
<dbReference type="GO" id="GO:0005634">
    <property type="term" value="C:nucleus"/>
    <property type="evidence" value="ECO:0007669"/>
    <property type="project" value="UniProtKB-SubCell"/>
</dbReference>
<dbReference type="SMART" id="SM00249">
    <property type="entry name" value="PHD"/>
    <property type="match status" value="2"/>
</dbReference>
<keyword evidence="4" id="KW-0862">Zinc</keyword>
<reference evidence="10" key="2">
    <citation type="journal article" date="2023" name="Plants (Basel)">
        <title>Annotation of the Turnera subulata (Passifloraceae) Draft Genome Reveals the S-Locus Evolved after the Divergence of Turneroideae from Passifloroideae in a Stepwise Manner.</title>
        <authorList>
            <person name="Henning P.M."/>
            <person name="Roalson E.H."/>
            <person name="Mir W."/>
            <person name="McCubbin A.G."/>
            <person name="Shore J.S."/>
        </authorList>
    </citation>
    <scope>NUCLEOTIDE SEQUENCE</scope>
    <source>
        <strain evidence="10">F60SS</strain>
    </source>
</reference>
<dbReference type="InterPro" id="IPR014002">
    <property type="entry name" value="Agenet_dom_plant"/>
</dbReference>
<organism evidence="10 11">
    <name type="scientific">Turnera subulata</name>
    <dbReference type="NCBI Taxonomy" id="218843"/>
    <lineage>
        <taxon>Eukaryota</taxon>
        <taxon>Viridiplantae</taxon>
        <taxon>Streptophyta</taxon>
        <taxon>Embryophyta</taxon>
        <taxon>Tracheophyta</taxon>
        <taxon>Spermatophyta</taxon>
        <taxon>Magnoliopsida</taxon>
        <taxon>eudicotyledons</taxon>
        <taxon>Gunneridae</taxon>
        <taxon>Pentapetalae</taxon>
        <taxon>rosids</taxon>
        <taxon>fabids</taxon>
        <taxon>Malpighiales</taxon>
        <taxon>Passifloraceae</taxon>
        <taxon>Turnera</taxon>
    </lineage>
</organism>
<evidence type="ECO:0000259" key="8">
    <source>
        <dbReference type="PROSITE" id="PS50016"/>
    </source>
</evidence>
<evidence type="ECO:0000256" key="5">
    <source>
        <dbReference type="ARBA" id="ARBA00023242"/>
    </source>
</evidence>
<dbReference type="GO" id="GO:0016747">
    <property type="term" value="F:acyltransferase activity, transferring groups other than amino-acyl groups"/>
    <property type="evidence" value="ECO:0007669"/>
    <property type="project" value="InterPro"/>
</dbReference>
<dbReference type="Gene3D" id="3.40.630.30">
    <property type="match status" value="1"/>
</dbReference>
<dbReference type="PANTHER" id="PTHR46309:SF12">
    <property type="entry name" value="GB|AAC80581.1"/>
    <property type="match status" value="1"/>
</dbReference>
<dbReference type="InterPro" id="IPR032308">
    <property type="entry name" value="TDBD"/>
</dbReference>
<feature type="compositionally biased region" description="Polar residues" evidence="7">
    <location>
        <begin position="705"/>
        <end position="719"/>
    </location>
</feature>
<dbReference type="EMBL" id="JAKUCV010006880">
    <property type="protein sequence ID" value="KAJ4825512.1"/>
    <property type="molecule type" value="Genomic_DNA"/>
</dbReference>
<dbReference type="InterPro" id="IPR008395">
    <property type="entry name" value="Agenet-like_dom"/>
</dbReference>
<sequence length="1265" mass="143585">MDHPSPEKQEEQQQRRTAQTAPFQCNPGRRVSRRQRVRAPTPSNTTKPHCVQMVATRQSAGKRKRDTLKPHCLDIVVAGQSAVEREQKRTKRFACDDKVEIRSLEEGFLGSWHPGTVIGCHRLSSGILYNVKYDNMLAEDESHPLVEQVFVEDIVCPNASKTDHRGIIRPIPPPFEFGEWNLPYGTCVDVYYRECWWEGVIADHNDGSEERKIFFPDLGDEMMASLDSIRISQDWNHVSEMWHHRGIWLLLQSVEEHEQRFHIPVSIQQLWYEIQERESSEKLGDWTSSDKSLWDELLMEAIAENIKVAAHDLFLEFIEPVNNPDLHCQADPLTSLVIVPDEILLHGDISHQNSPVVQSTQEKSSMEQLASLSPESNMNISVESSITCQDRAVYSVESYTSDDERVSELNLNNRNPCSTRQWLPAGPDIVPGAEFCPDAIANYAHSGSRKFIVRARKHLAFLKWKIEFIRDKMIRLRFTSPDGKCYYSLRRVCEDLYKNDAGMLSPFSHDEQRCAFTSPGDCPSHHTEQSPINLGSDCYARAEAVGTSSSDFLYVEPHYCPQAIEEWCNLGTVNSHGVIGTKRTMADLARKHLSALGWVFLRGSVISYRSPTGRSYNSLRQACKAAMRQNSSGGNSPTGRRMIVQGQLTSPTEFTEISFQRDENCRQGSSCMAELRTHLDIHIVHALPAQKPQSKRKGSLHMTPSLLQTEPNSDAPNSTLPILKSSMVSREMIEVRNNTKSTRPIHGLRSCKRVQQVVLSNPSNQNPKTILSRLIENDVVLPRTKVHYYARKNRCPIGEGQITRLGIKCKCCGSVFTLRCFERHVHSKVRRTSYYQTQDAKLPYTNIFLKDGRSLLDCLKQLIKNEKLRSYIAEVPQTLEGNPQQRENDSVCSLCHYGGELVLCDLCPSSFHIDCLGMKDIPEGDWFCPSCCCRICRQSQLTGDAEQITDGGFLSCTQCELKYHVRCLHDRGTDVPIFPKQNWFCCKKCEVIFSGLQELLGHPIPVGVDNLTWTLFKSKPSNNHELDEFEIEAYSKLSLALDVLHECFEPVKEPRTKGDLVKDVVFSKGSEFKRLNFQGFYTALLEKNDELITVATVRVYGEKVAEMPLVGTRFQYRRMGMCRKLLNVLEKKLMELGVQRLTLPAVPAVLNTWTGSFGFSKMTDSERLQLVDNIFLDFQDTVMCQKLLTATPSTQCSLSREVQPILCGNVYRRDSITVLDGSSAVSEIFQADITEDGGFVEELVEYGLSLNSFFEEILIAKTKRR</sequence>
<feature type="domain" description="N-acetyltransferase" evidence="9">
    <location>
        <begin position="1027"/>
        <end position="1177"/>
    </location>
</feature>
<dbReference type="OrthoDB" id="1903104at2759"/>
<dbReference type="InterPro" id="IPR042163">
    <property type="entry name" value="PHF12"/>
</dbReference>
<gene>
    <name evidence="10" type="ORF">Tsubulata_022171</name>
</gene>
<dbReference type="Pfam" id="PF00628">
    <property type="entry name" value="PHD"/>
    <property type="match status" value="1"/>
</dbReference>
<evidence type="ECO:0000256" key="6">
    <source>
        <dbReference type="PROSITE-ProRule" id="PRU00146"/>
    </source>
</evidence>